<evidence type="ECO:0000256" key="1">
    <source>
        <dbReference type="ARBA" id="ARBA00022472"/>
    </source>
</evidence>
<evidence type="ECO:0000256" key="6">
    <source>
        <dbReference type="ARBA" id="ARBA00023134"/>
    </source>
</evidence>
<dbReference type="EMBL" id="FWZD01000058">
    <property type="protein sequence ID" value="SME23394.1"/>
    <property type="molecule type" value="Genomic_DNA"/>
</dbReference>
<keyword evidence="5" id="KW-0805">Transcription regulation</keyword>
<evidence type="ECO:0000256" key="2">
    <source>
        <dbReference type="ARBA" id="ARBA00022490"/>
    </source>
</evidence>
<feature type="domain" description="NusA-like second KH" evidence="11">
    <location>
        <begin position="663"/>
        <end position="721"/>
    </location>
</feature>
<name>A0A1Y6A8K5_9BACI</name>
<dbReference type="PANTHER" id="PTHR42714">
    <property type="entry name" value="TRNA MODIFICATION GTPASE GTPBP3"/>
    <property type="match status" value="1"/>
</dbReference>
<dbReference type="GO" id="GO:0003723">
    <property type="term" value="F:RNA binding"/>
    <property type="evidence" value="ECO:0007669"/>
    <property type="project" value="UniProtKB-UniRule"/>
</dbReference>
<evidence type="ECO:0000256" key="9">
    <source>
        <dbReference type="SAM" id="Phobius"/>
    </source>
</evidence>
<keyword evidence="3" id="KW-0547">Nucleotide-binding</keyword>
<evidence type="ECO:0000313" key="12">
    <source>
        <dbReference type="EMBL" id="SME23394.1"/>
    </source>
</evidence>
<dbReference type="PANTHER" id="PTHR42714:SF6">
    <property type="entry name" value="TRANSLATION INITIATION FACTOR IF-2"/>
    <property type="match status" value="1"/>
</dbReference>
<keyword evidence="9" id="KW-0812">Transmembrane</keyword>
<feature type="transmembrane region" description="Helical" evidence="9">
    <location>
        <begin position="463"/>
        <end position="486"/>
    </location>
</feature>
<evidence type="ECO:0000256" key="4">
    <source>
        <dbReference type="ARBA" id="ARBA00022884"/>
    </source>
</evidence>
<evidence type="ECO:0000256" key="8">
    <source>
        <dbReference type="PROSITE-ProRule" id="PRU00117"/>
    </source>
</evidence>
<dbReference type="GO" id="GO:0002098">
    <property type="term" value="P:tRNA wobble uridine modification"/>
    <property type="evidence" value="ECO:0007669"/>
    <property type="project" value="TreeGrafter"/>
</dbReference>
<dbReference type="GO" id="GO:0030488">
    <property type="term" value="P:tRNA methylation"/>
    <property type="evidence" value="ECO:0007669"/>
    <property type="project" value="TreeGrafter"/>
</dbReference>
<gene>
    <name evidence="12" type="ORF">BACERE00185_03568</name>
</gene>
<dbReference type="Pfam" id="PF01926">
    <property type="entry name" value="MMR_HSR1"/>
    <property type="match status" value="1"/>
</dbReference>
<keyword evidence="9" id="KW-0472">Membrane</keyword>
<evidence type="ECO:0000256" key="3">
    <source>
        <dbReference type="ARBA" id="ARBA00022741"/>
    </source>
</evidence>
<keyword evidence="9" id="KW-1133">Transmembrane helix</keyword>
<dbReference type="InterPro" id="IPR009019">
    <property type="entry name" value="KH_sf_prok-type"/>
</dbReference>
<dbReference type="Gene3D" id="3.40.50.300">
    <property type="entry name" value="P-loop containing nucleotide triphosphate hydrolases"/>
    <property type="match status" value="1"/>
</dbReference>
<dbReference type="GO" id="GO:0003746">
    <property type="term" value="F:translation elongation factor activity"/>
    <property type="evidence" value="ECO:0007669"/>
    <property type="project" value="UniProtKB-KW"/>
</dbReference>
<dbReference type="InterPro" id="IPR027417">
    <property type="entry name" value="P-loop_NTPase"/>
</dbReference>
<reference evidence="13" key="1">
    <citation type="submission" date="2017-04" db="EMBL/GenBank/DDBJ databases">
        <authorList>
            <person name="Criscuolo A."/>
        </authorList>
    </citation>
    <scope>NUCLEOTIDE SEQUENCE [LARGE SCALE GENOMIC DNA]</scope>
</reference>
<dbReference type="InterPro" id="IPR006073">
    <property type="entry name" value="GTP-bd"/>
</dbReference>
<dbReference type="AlphaFoldDB" id="A0A1Y6A8K5"/>
<dbReference type="RefSeq" id="WP_074585632.1">
    <property type="nucleotide sequence ID" value="NZ_FWZD01000058.1"/>
</dbReference>
<dbReference type="InterPro" id="IPR015946">
    <property type="entry name" value="KH_dom-like_a/b"/>
</dbReference>
<dbReference type="Pfam" id="PF26594">
    <property type="entry name" value="KH_NusA_2nd"/>
    <property type="match status" value="1"/>
</dbReference>
<keyword evidence="7" id="KW-0804">Transcription</keyword>
<evidence type="ECO:0000256" key="5">
    <source>
        <dbReference type="ARBA" id="ARBA00023015"/>
    </source>
</evidence>
<dbReference type="CDD" id="cd00882">
    <property type="entry name" value="Ras_like_GTPase"/>
    <property type="match status" value="1"/>
</dbReference>
<dbReference type="Gene3D" id="3.30.300.20">
    <property type="match status" value="1"/>
</dbReference>
<evidence type="ECO:0000256" key="7">
    <source>
        <dbReference type="ARBA" id="ARBA00023163"/>
    </source>
</evidence>
<keyword evidence="1" id="KW-0806">Transcription termination</keyword>
<dbReference type="Proteomes" id="UP000194439">
    <property type="component" value="Unassembled WGS sequence"/>
</dbReference>
<evidence type="ECO:0000313" key="13">
    <source>
        <dbReference type="Proteomes" id="UP000194439"/>
    </source>
</evidence>
<dbReference type="GO" id="GO:0005525">
    <property type="term" value="F:GTP binding"/>
    <property type="evidence" value="ECO:0007669"/>
    <property type="project" value="UniProtKB-KW"/>
</dbReference>
<feature type="domain" description="G" evidence="10">
    <location>
        <begin position="102"/>
        <end position="207"/>
    </location>
</feature>
<dbReference type="KEGG" id="bmob:MLA2C4_06655"/>
<keyword evidence="6" id="KW-0342">GTP-binding</keyword>
<proteinExistence type="predicted"/>
<evidence type="ECO:0000259" key="11">
    <source>
        <dbReference type="Pfam" id="PF26594"/>
    </source>
</evidence>
<organism evidence="12 13">
    <name type="scientific">Bacillus mobilis</name>
    <dbReference type="NCBI Taxonomy" id="2026190"/>
    <lineage>
        <taxon>Bacteria</taxon>
        <taxon>Bacillati</taxon>
        <taxon>Bacillota</taxon>
        <taxon>Bacilli</taxon>
        <taxon>Bacillales</taxon>
        <taxon>Bacillaceae</taxon>
        <taxon>Bacillus</taxon>
        <taxon>Bacillus cereus group</taxon>
    </lineage>
</organism>
<dbReference type="SUPFAM" id="SSF54814">
    <property type="entry name" value="Prokaryotic type KH domain (KH-domain type II)"/>
    <property type="match status" value="1"/>
</dbReference>
<keyword evidence="4 8" id="KW-0694">RNA-binding</keyword>
<sequence>MAQNVIRNVTDVLEQCSSTASQVYRENMKFRDELLQLLTELEEKLNDKYEVLMMDQDAKNFDFSATLQNMIHRISIQFKGGLDELTKALDQKQRHLNSFTLSLFGKTKAGKSTIREALSHGNGETIGKGAQRTTRDILEYNWNGLRLLDVPGFEAFKGDKDTDKAHDVIDQSDMILFLTSDDSVQPGEFDEMSRLQELNKHFFVVMNVKHNLLNQETEQPDGREIRRFLKRPEKVFDYERLNEHRKHIRSYVKKHLHIDTVEVIWIHAQSAFLSTREELSDVSQGLWDISMLDTVYDKITEEINRSGKHRRVLTFYDSTIHFVDTIEKMLREEQRLIRSQALFMVKKRAELKGFFDRFIPESNERIERCIEKLYAPIKQWIPYFVDEYIGRKDAHSVLQAYLKEQSKNIENTMNNHMKEIIADLQTYLSEFTRQYQYDINSIQLDNKNMSEFKKGQIGKILKWSGVGLSGLSTGAFIAATAGWGAANVWNPVGWIALGASVAVGIFSWLMSDYESRKWIKAKNEANQNLLLHIEELERKTNSAYKSYFYKNITQKGKREMLDKVESYIDALFFVADQLLEKATSINQLKEGLNKHLFAHLLRLEGVDCEPSHVKSIAREQGIATKIIVPSEWYLDGSTKTGLDKICGEQVTLLSEEANLRVQVAKALFPAKIDANQVKIVNNGKRVTAKISVSDSIKGLVIGRKGVNIRLAQRLCNVKIELT</sequence>
<accession>A0A386UZ58</accession>
<dbReference type="PROSITE" id="PS50084">
    <property type="entry name" value="KH_TYPE_1"/>
    <property type="match status" value="1"/>
</dbReference>
<keyword evidence="12" id="KW-0251">Elongation factor</keyword>
<protein>
    <submittedName>
        <fullName evidence="12">Transcription elongation factor NusA</fullName>
    </submittedName>
</protein>
<accession>A0A1Y6A8K5</accession>
<dbReference type="InterPro" id="IPR058582">
    <property type="entry name" value="KH_NusA_2nd"/>
</dbReference>
<dbReference type="GO" id="GO:0005737">
    <property type="term" value="C:cytoplasm"/>
    <property type="evidence" value="ECO:0007669"/>
    <property type="project" value="TreeGrafter"/>
</dbReference>
<keyword evidence="12" id="KW-0648">Protein biosynthesis</keyword>
<evidence type="ECO:0000259" key="10">
    <source>
        <dbReference type="Pfam" id="PF01926"/>
    </source>
</evidence>
<dbReference type="SUPFAM" id="SSF52540">
    <property type="entry name" value="P-loop containing nucleoside triphosphate hydrolases"/>
    <property type="match status" value="1"/>
</dbReference>
<feature type="transmembrane region" description="Helical" evidence="9">
    <location>
        <begin position="492"/>
        <end position="510"/>
    </location>
</feature>
<keyword evidence="2" id="KW-0963">Cytoplasm</keyword>